<organism evidence="1 2">
    <name type="scientific">Pedobacter hartonius</name>
    <dbReference type="NCBI Taxonomy" id="425514"/>
    <lineage>
        <taxon>Bacteria</taxon>
        <taxon>Pseudomonadati</taxon>
        <taxon>Bacteroidota</taxon>
        <taxon>Sphingobacteriia</taxon>
        <taxon>Sphingobacteriales</taxon>
        <taxon>Sphingobacteriaceae</taxon>
        <taxon>Pedobacter</taxon>
    </lineage>
</organism>
<dbReference type="Pfam" id="PF02348">
    <property type="entry name" value="CTP_transf_3"/>
    <property type="match status" value="1"/>
</dbReference>
<keyword evidence="2" id="KW-1185">Reference proteome</keyword>
<reference evidence="1 2" key="1">
    <citation type="submission" date="2016-10" db="EMBL/GenBank/DDBJ databases">
        <authorList>
            <person name="de Groot N.N."/>
        </authorList>
    </citation>
    <scope>NUCLEOTIDE SEQUENCE [LARGE SCALE GENOMIC DNA]</scope>
    <source>
        <strain evidence="1 2">DSM 19033</strain>
    </source>
</reference>
<evidence type="ECO:0000313" key="1">
    <source>
        <dbReference type="EMBL" id="SEA99889.1"/>
    </source>
</evidence>
<evidence type="ECO:0000313" key="2">
    <source>
        <dbReference type="Proteomes" id="UP000198850"/>
    </source>
</evidence>
<dbReference type="EMBL" id="FNRA01000008">
    <property type="protein sequence ID" value="SEA99889.1"/>
    <property type="molecule type" value="Genomic_DNA"/>
</dbReference>
<dbReference type="AlphaFoldDB" id="A0A1H4FRB3"/>
<dbReference type="RefSeq" id="WP_090557903.1">
    <property type="nucleotide sequence ID" value="NZ_FNRA01000008.1"/>
</dbReference>
<dbReference type="GO" id="GO:0016779">
    <property type="term" value="F:nucleotidyltransferase activity"/>
    <property type="evidence" value="ECO:0007669"/>
    <property type="project" value="UniProtKB-KW"/>
</dbReference>
<dbReference type="InterPro" id="IPR029044">
    <property type="entry name" value="Nucleotide-diphossugar_trans"/>
</dbReference>
<accession>A0A1H4FRB3</accession>
<protein>
    <submittedName>
        <fullName evidence="1">Spore coat polysaccharide biosynthesis protein SpsF, cytidylyltransferase family</fullName>
    </submittedName>
</protein>
<proteinExistence type="predicted"/>
<keyword evidence="1" id="KW-0548">Nucleotidyltransferase</keyword>
<dbReference type="STRING" id="425514.SAMN05443550_10885"/>
<name>A0A1H4FRB3_9SPHI</name>
<dbReference type="OrthoDB" id="9815559at2"/>
<dbReference type="SUPFAM" id="SSF53448">
    <property type="entry name" value="Nucleotide-diphospho-sugar transferases"/>
    <property type="match status" value="1"/>
</dbReference>
<keyword evidence="1" id="KW-0808">Transferase</keyword>
<dbReference type="Gene3D" id="3.90.550.10">
    <property type="entry name" value="Spore Coat Polysaccharide Biosynthesis Protein SpsA, Chain A"/>
    <property type="match status" value="1"/>
</dbReference>
<dbReference type="InterPro" id="IPR003329">
    <property type="entry name" value="Cytidylyl_trans"/>
</dbReference>
<dbReference type="Proteomes" id="UP000198850">
    <property type="component" value="Unassembled WGS sequence"/>
</dbReference>
<sequence>MVGIFFTARLGSTRLSQKHLIEVNGKTFIEWLVERYIAEFQREIENEEIKIFITTSVKKENKKFEDIFKSDSVKVFYGSDENIPLRHLQCAEKNNIKYIISIDGDDILCSTQAARILLNKLKLGSDMVYTTGLPLGMNVSGYTVDFLTESLENERHEKLETGWGRIFDKDKIDIIDISGYKQGTHLRMTLDYEEDAEFFAKVINHLKNDILYISDKILIDLILEKNWARLNESLNDTYWANFNKQKQEED</sequence>
<gene>
    <name evidence="1" type="ORF">SAMN05443550_10885</name>
</gene>